<evidence type="ECO:0000313" key="2">
    <source>
        <dbReference type="EMBL" id="EMR68273.1"/>
    </source>
</evidence>
<dbReference type="HOGENOM" id="CLU_1107135_0_0_1"/>
<gene>
    <name evidence="2" type="ORF">UCREL1_4715</name>
</gene>
<keyword evidence="3" id="KW-1185">Reference proteome</keyword>
<dbReference type="AlphaFoldDB" id="M7SUS3"/>
<dbReference type="KEGG" id="ela:UCREL1_4715"/>
<protein>
    <submittedName>
        <fullName evidence="2">Uncharacterized protein</fullName>
    </submittedName>
</protein>
<dbReference type="Proteomes" id="UP000012174">
    <property type="component" value="Unassembled WGS sequence"/>
</dbReference>
<accession>M7SUS3</accession>
<feature type="coiled-coil region" evidence="1">
    <location>
        <begin position="199"/>
        <end position="226"/>
    </location>
</feature>
<organism evidence="2 3">
    <name type="scientific">Eutypa lata (strain UCR-EL1)</name>
    <name type="common">Grapevine dieback disease fungus</name>
    <name type="synonym">Eutypa armeniacae</name>
    <dbReference type="NCBI Taxonomy" id="1287681"/>
    <lineage>
        <taxon>Eukaryota</taxon>
        <taxon>Fungi</taxon>
        <taxon>Dikarya</taxon>
        <taxon>Ascomycota</taxon>
        <taxon>Pezizomycotina</taxon>
        <taxon>Sordariomycetes</taxon>
        <taxon>Xylariomycetidae</taxon>
        <taxon>Xylariales</taxon>
        <taxon>Diatrypaceae</taxon>
        <taxon>Eutypa</taxon>
    </lineage>
</organism>
<keyword evidence="1" id="KW-0175">Coiled coil</keyword>
<evidence type="ECO:0000313" key="3">
    <source>
        <dbReference type="Proteomes" id="UP000012174"/>
    </source>
</evidence>
<dbReference type="STRING" id="1287681.M7SUS3"/>
<proteinExistence type="predicted"/>
<dbReference type="EMBL" id="KB706272">
    <property type="protein sequence ID" value="EMR68273.1"/>
    <property type="molecule type" value="Genomic_DNA"/>
</dbReference>
<reference evidence="3" key="1">
    <citation type="journal article" date="2013" name="Genome Announc.">
        <title>Draft genome sequence of the grapevine dieback fungus Eutypa lata UCR-EL1.</title>
        <authorList>
            <person name="Blanco-Ulate B."/>
            <person name="Rolshausen P.E."/>
            <person name="Cantu D."/>
        </authorList>
    </citation>
    <scope>NUCLEOTIDE SEQUENCE [LARGE SCALE GENOMIC DNA]</scope>
    <source>
        <strain evidence="3">UCR-EL1</strain>
    </source>
</reference>
<name>M7SUS3_EUTLA</name>
<evidence type="ECO:0000256" key="1">
    <source>
        <dbReference type="SAM" id="Coils"/>
    </source>
</evidence>
<sequence>MDPTIRPFLSGELPVMSESITELVFMIDEGKSMDKIYDALCRSDMRREGHDQPLTDEQKEDYKKAMKVDDVLRTEEHWDLEHPRYDLFIPRYVTLFRTWRDDAQVNQAEVLGTILAGSMINEDGLNVKEPGTRIESGAWTPNNYGDASDIVFVDTPWTRENLRHSIAARTPAITDANKQKLDELHEEIAKNDDDLKEGATALRTKKAELDEAKARYREAKVTAEADLATGEEMLKEMEDLFQEGQDLVPSR</sequence>
<dbReference type="OrthoDB" id="4767882at2759"/>